<feature type="repeat" description="Filamin" evidence="4">
    <location>
        <begin position="1921"/>
        <end position="2013"/>
    </location>
</feature>
<feature type="repeat" description="Filamin" evidence="4">
    <location>
        <begin position="1824"/>
        <end position="1921"/>
    </location>
</feature>
<evidence type="ECO:0000256" key="5">
    <source>
        <dbReference type="SAM" id="MobiDB-lite"/>
    </source>
</evidence>
<feature type="region of interest" description="Disordered" evidence="5">
    <location>
        <begin position="1532"/>
        <end position="1560"/>
    </location>
</feature>
<evidence type="ECO:0000313" key="7">
    <source>
        <dbReference type="EnsemblMetazoa" id="AALFPA23_010377.P14490"/>
    </source>
</evidence>
<feature type="repeat" description="Filamin" evidence="4">
    <location>
        <begin position="2104"/>
        <end position="2196"/>
    </location>
</feature>
<feature type="repeat" description="Filamin" evidence="4">
    <location>
        <begin position="2486"/>
        <end position="2577"/>
    </location>
</feature>
<keyword evidence="8" id="KW-1185">Reference proteome</keyword>
<dbReference type="InterPro" id="IPR001589">
    <property type="entry name" value="Actinin_actin-bd_CS"/>
</dbReference>
<feature type="repeat" description="Filamin" evidence="4">
    <location>
        <begin position="733"/>
        <end position="824"/>
    </location>
</feature>
<dbReference type="Gene3D" id="2.60.40.10">
    <property type="entry name" value="Immunoglobulins"/>
    <property type="match status" value="22"/>
</dbReference>
<evidence type="ECO:0000256" key="1">
    <source>
        <dbReference type="ARBA" id="ARBA00009238"/>
    </source>
</evidence>
<dbReference type="PROSITE" id="PS00020">
    <property type="entry name" value="ACTININ_2"/>
    <property type="match status" value="1"/>
</dbReference>
<feature type="repeat" description="Filamin" evidence="4">
    <location>
        <begin position="828"/>
        <end position="925"/>
    </location>
</feature>
<organism evidence="7 8">
    <name type="scientific">Aedes albopictus</name>
    <name type="common">Asian tiger mosquito</name>
    <name type="synonym">Stegomyia albopicta</name>
    <dbReference type="NCBI Taxonomy" id="7160"/>
    <lineage>
        <taxon>Eukaryota</taxon>
        <taxon>Metazoa</taxon>
        <taxon>Ecdysozoa</taxon>
        <taxon>Arthropoda</taxon>
        <taxon>Hexapoda</taxon>
        <taxon>Insecta</taxon>
        <taxon>Pterygota</taxon>
        <taxon>Neoptera</taxon>
        <taxon>Endopterygota</taxon>
        <taxon>Diptera</taxon>
        <taxon>Nematocera</taxon>
        <taxon>Culicoidea</taxon>
        <taxon>Culicidae</taxon>
        <taxon>Culicinae</taxon>
        <taxon>Aedini</taxon>
        <taxon>Aedes</taxon>
        <taxon>Stegomyia</taxon>
    </lineage>
</organism>
<comment type="similarity">
    <text evidence="1">Belongs to the filamin family.</text>
</comment>
<dbReference type="InterPro" id="IPR001715">
    <property type="entry name" value="CH_dom"/>
</dbReference>
<feature type="repeat" description="Filamin" evidence="4">
    <location>
        <begin position="1606"/>
        <end position="1700"/>
    </location>
</feature>
<protein>
    <recommendedName>
        <fullName evidence="6">Calponin-homology (CH) domain-containing protein</fullName>
    </recommendedName>
</protein>
<feature type="compositionally biased region" description="Polar residues" evidence="5">
    <location>
        <begin position="153"/>
        <end position="168"/>
    </location>
</feature>
<evidence type="ECO:0000259" key="6">
    <source>
        <dbReference type="PROSITE" id="PS50021"/>
    </source>
</evidence>
<feature type="repeat" description="Filamin" evidence="4">
    <location>
        <begin position="2619"/>
        <end position="2713"/>
    </location>
</feature>
<dbReference type="InterPro" id="IPR036872">
    <property type="entry name" value="CH_dom_sf"/>
</dbReference>
<feature type="domain" description="Calponin-homology (CH)" evidence="6">
    <location>
        <begin position="322"/>
        <end position="425"/>
    </location>
</feature>
<feature type="compositionally biased region" description="Low complexity" evidence="5">
    <location>
        <begin position="43"/>
        <end position="68"/>
    </location>
</feature>
<name>A0ABM1YLZ8_AEDAL</name>
<sequence>MYGRSSINSVAGGSGSGEGGDGGARDMGGRAQSLVSSGGGGTSSSSVGGCSDSSTSSSTSSLVESGPRSSRDVRRSISSCNQKTGNGGSCSSVDNRIAAGPRVLGNPSSSELYDQNILKNRASVLSQLSSVFGQRSNNSSSRSNSLVQQRQNPQGSHPQYYQELTAQQHPREYDDPEDEEAEMEAERELAEDAQWKRIQQNTFTRWANEHLKIIDKNIASLESDLSDGLKLIALIEVLSQKRMSKHNKRPTFRSQKLENVSVALKFLECEGIKIVNIDSSDIVDCKLKLIMGLIWTLILHYSISLPMWEGDDSENQANGNNTTPKQRLMNWIHRLVPDLPINNFTNDWTSGKAIGALVDGVAPGLCPDWPMWDPKDAVQNATEAMGLADDWLDVRQLIRPEEMVNPNIDEQSMMTYLSQYPNAKLKQGAPLRPKTNPNSTPPPRVRAYGPGIEPTGPVVGAPANFTVETFSAGKGTVDVAVVNPNGNSEKVDCRFNNDKNLTYSCSYVPKIEGPHKVYVKFCGRDIPKSPYEVLVDCQAGDPSKVTASGPGIQPDGVTVNKQTYFEISTKDAGKGVPEVIILDPANHKTSVAAKLRQLAQNQYRCEYTANEVGLHSVNVFYNGQQIKNSPFGVRVAPVCDPKKVRASGRGLQPVGVRVNDEDCTFRIYTEGAGEGIPEVKVFGPGGVIPEYSIRKVDGTTYEAQYIPLKEGRYKILVLFGGVEIPKSPFEVKVGPQKHTSIVAYGPGLKSGMVGNPASFVVETNGETGNLGFSIAGPSQAEIECHDNGDGSALVKYHPTAPGEYAVHILCDNEDIPKSPYIAHILPKVDGFHPELVKVFGPGIEKNGSVITNKPTEFTVDASKAGDAPLEVKINDVFANTIQHKFMKNSDGTKKVMYTAPTADPVTVEVNYGGVAIPGSPFRVNVSTPLDPSKVQFFGPWLESGNRPNAATHFNVDARNAGNGLLEVNLVHEETKQKVPVRIIDNDDNTYAVEVIPPLAGTYTTNLVYGGLKVPIAPKVTVNPAVDVSKIKVDGLEPTAPLNSLQQFRVITNGIGKADLAVTITSPSGNRIKAHVIPTAEGFLVNFTPTQLGEYLLSVSFGGTPITPQPFRLQCLVGSDSRKVQASGPGLVKGIINRPAEFMIDTRGAGQGGLGVTVEGPCEAAINCRDNGDGTCNVAYLPTEIGDYTINITFNDDHIAGSPFQAIIVPEPNLSRIRVSGMGIQPHGVIMNAPTDFMVDMSKVGDDVDKSKLSCNIFDPRGNEIPSKLVPSDNSDIFRIMYTPFEAGRHTIDLLYDNVPVPGSPFVVNVKSGCDPTRCRAYGPGLEHALTDQSATFTVETRGAGAGGLSLAIEGPSEAKMSCTDNRDGSCDVEYVPTEPGEYDITIRFAEKHIPGSPFKVIVNESTRPEKVKVYGPGIEPGQVYEGLPAEFYIDCGQAGPGAVAVKLTSSDGSPIKVHVEDKGDGVYAVSYSPPKEGSVLTAKVRFADQDVSCSPFVMTVQPAPEDASPFKVYGDAATKKNLPASLPAKFQIDAPKKGTPGSTGAKEDINVSIKGPDGKSLVPKMEQVEDGTYAVTFVPDECGPYNVSIKCGGKDVVGSPFLLQAIPTGEAEKVKLLEAIPTNQEYGKKNHVAVDAREAGTGAVTCKIVSHSEAGDVDLEVIEKDGFFDIFYTLKDPGDYDLDIKFGGQHIPNGTFTIKAVENVEQQVTSTTSSTTKSSSATVSENQQIYQHQESYVEQVSSVSKSKLFHQQTACEEFLVRERQLVNGSSSNSNNKYENGLSNGHHATTNGNHVHSSSATSVNAVNNTSSSSSVSKTSSAVQETCTTSSSSTSHSSSAVTSTGAANRLRDFKLERLNLPQTGGAVSAEVKMPSGEVDKPVIDDNHDGTVSIRYDPKEEGIHELAVKYNGEHVQGSPFKFHVDSISSGYVTAYGPGLTHGVTGEPAQFTISTKGAGAGGLQMAVEGPSKADITYHDNKDGTVSVSYLPTAPGEYKISVRFGDKHIKGSPFFAKITGEGRKRNQISVGSCSEVTLPGVISDQDLRSLNASIQAPSGLEEPCFLKRMPTGNIGISFTPREIGEHTVSVKRLGKHIANSPFKVNVCEREVGDAKKVVVTGNALQEGKTHTENVFSVDTRNAGYGGLSLSIEGPSKAEIQCTDKEDGTLNISYKPTEPGYYIVNLKFADHHVNGSPFTVKVSGEGTNRQREKIQRQRDAVPVTEVGSQCKLTFKMPGITSFDLSATVTSPGGVTEDAEIQEIEDGLYAVHFVPKELGVHTVSVKYKQIHIPGSPFQFTVGPLKDTGAHLVKAGGPGLEHGEQGMPCEFNVWTREAGGGTLAISVEGPSKAEIEFKDRKDGSCDVSYVVSEPGDYRIGLKFNDRHIPDSPFKVYVSPAMGEAHKLEIAQFPSGAVQADKPAQFMVRKNGAKGDLDAKVVAPSNNEDDCFIQLIDQDQYSVRFYPRENGIHAIHVKFNGVHIPGSPYRIKVGKDDVDPAAVHASGKGLGDIKTGEKTDLIIDTCNAGAGTLAVTIDGPSKVAMDCTEVEEGYKVRYTPLLPGHYYMTIKYNQMHIVGSPFKIKCTDISPTGDKLAEEGGQETSSVIVETVAKVSKGGNRTGVILPIFKSDASKVQSKGMGLKKAYLGKQNQFTLNAGDAGNNILFVGIYGPKGPCDEVFIKHTGRNQYQVNYLVRERGDYILLVKWGDDHIPGSPFKVEV</sequence>
<feature type="region of interest" description="Disordered" evidence="5">
    <location>
        <begin position="1"/>
        <end position="95"/>
    </location>
</feature>
<evidence type="ECO:0000256" key="2">
    <source>
        <dbReference type="ARBA" id="ARBA00022737"/>
    </source>
</evidence>
<feature type="repeat" description="Filamin" evidence="4">
    <location>
        <begin position="537"/>
        <end position="635"/>
    </location>
</feature>
<dbReference type="EnsemblMetazoa" id="AALFPA23_010377.R14490">
    <property type="protein sequence ID" value="AALFPA23_010377.P14490"/>
    <property type="gene ID" value="AALFPA23_010377"/>
</dbReference>
<keyword evidence="2" id="KW-0677">Repeat</keyword>
<dbReference type="SUPFAM" id="SSF81296">
    <property type="entry name" value="E set domains"/>
    <property type="match status" value="22"/>
</dbReference>
<feature type="repeat" description="Filamin" evidence="4">
    <location>
        <begin position="1310"/>
        <end position="1402"/>
    </location>
</feature>
<keyword evidence="3" id="KW-0009">Actin-binding</keyword>
<feature type="repeat" description="Filamin" evidence="4">
    <location>
        <begin position="1208"/>
        <end position="1309"/>
    </location>
</feature>
<dbReference type="PANTHER" id="PTHR38537">
    <property type="entry name" value="JITTERBUG, ISOFORM N"/>
    <property type="match status" value="1"/>
</dbReference>
<dbReference type="PROSITE" id="PS50194">
    <property type="entry name" value="FILAMIN_REPEAT"/>
    <property type="match status" value="22"/>
</dbReference>
<feature type="repeat" description="Filamin" evidence="4">
    <location>
        <begin position="2011"/>
        <end position="2101"/>
    </location>
</feature>
<evidence type="ECO:0000313" key="8">
    <source>
        <dbReference type="Proteomes" id="UP000069940"/>
    </source>
</evidence>
<feature type="repeat" description="Filamin" evidence="4">
    <location>
        <begin position="1403"/>
        <end position="1500"/>
    </location>
</feature>
<dbReference type="SMART" id="SM00557">
    <property type="entry name" value="IG_FLMN"/>
    <property type="match status" value="22"/>
</dbReference>
<dbReference type="PROSITE" id="PS00019">
    <property type="entry name" value="ACTININ_1"/>
    <property type="match status" value="1"/>
</dbReference>
<feature type="compositionally biased region" description="Acidic residues" evidence="5">
    <location>
        <begin position="174"/>
        <end position="183"/>
    </location>
</feature>
<feature type="compositionally biased region" description="Gly residues" evidence="5">
    <location>
        <begin position="12"/>
        <end position="22"/>
    </location>
</feature>
<feature type="repeat" description="Filamin" evidence="4">
    <location>
        <begin position="1022"/>
        <end position="1114"/>
    </location>
</feature>
<dbReference type="InterPro" id="IPR001298">
    <property type="entry name" value="Filamin/ABP280_rpt"/>
</dbReference>
<feature type="compositionally biased region" description="Polar residues" evidence="5">
    <location>
        <begin position="80"/>
        <end position="94"/>
    </location>
</feature>
<feature type="repeat" description="Filamin" evidence="4">
    <location>
        <begin position="636"/>
        <end position="733"/>
    </location>
</feature>
<dbReference type="SMART" id="SM00033">
    <property type="entry name" value="CH"/>
    <property type="match status" value="2"/>
</dbReference>
<dbReference type="CDD" id="cd21315">
    <property type="entry name" value="CH_dFLNA-like_rpt2"/>
    <property type="match status" value="1"/>
</dbReference>
<dbReference type="Pfam" id="PF00630">
    <property type="entry name" value="Filamin"/>
    <property type="match status" value="22"/>
</dbReference>
<evidence type="ECO:0000256" key="3">
    <source>
        <dbReference type="ARBA" id="ARBA00023203"/>
    </source>
</evidence>
<feature type="repeat" description="Filamin" evidence="4">
    <location>
        <begin position="2391"/>
        <end position="2484"/>
    </location>
</feature>
<feature type="repeat" description="Filamin" evidence="4">
    <location>
        <begin position="1502"/>
        <end position="1605"/>
    </location>
</feature>
<dbReference type="Proteomes" id="UP000069940">
    <property type="component" value="Unassembled WGS sequence"/>
</dbReference>
<reference evidence="7" key="2">
    <citation type="submission" date="2025-05" db="UniProtKB">
        <authorList>
            <consortium name="EnsemblMetazoa"/>
        </authorList>
    </citation>
    <scope>IDENTIFICATION</scope>
    <source>
        <strain evidence="7">Foshan</strain>
    </source>
</reference>
<feature type="repeat" description="Filamin" evidence="4">
    <location>
        <begin position="2194"/>
        <end position="2294"/>
    </location>
</feature>
<feature type="compositionally biased region" description="Low complexity" evidence="5">
    <location>
        <begin position="134"/>
        <end position="152"/>
    </location>
</feature>
<reference evidence="8" key="1">
    <citation type="journal article" date="2015" name="Proc. Natl. Acad. Sci. U.S.A.">
        <title>Genome sequence of the Asian Tiger mosquito, Aedes albopictus, reveals insights into its biology, genetics, and evolution.</title>
        <authorList>
            <person name="Chen X.G."/>
            <person name="Jiang X."/>
            <person name="Gu J."/>
            <person name="Xu M."/>
            <person name="Wu Y."/>
            <person name="Deng Y."/>
            <person name="Zhang C."/>
            <person name="Bonizzoni M."/>
            <person name="Dermauw W."/>
            <person name="Vontas J."/>
            <person name="Armbruster P."/>
            <person name="Huang X."/>
            <person name="Yang Y."/>
            <person name="Zhang H."/>
            <person name="He W."/>
            <person name="Peng H."/>
            <person name="Liu Y."/>
            <person name="Wu K."/>
            <person name="Chen J."/>
            <person name="Lirakis M."/>
            <person name="Topalis P."/>
            <person name="Van Leeuwen T."/>
            <person name="Hall A.B."/>
            <person name="Jiang X."/>
            <person name="Thorpe C."/>
            <person name="Mueller R.L."/>
            <person name="Sun C."/>
            <person name="Waterhouse R.M."/>
            <person name="Yan G."/>
            <person name="Tu Z.J."/>
            <person name="Fang X."/>
            <person name="James A.A."/>
        </authorList>
    </citation>
    <scope>NUCLEOTIDE SEQUENCE [LARGE SCALE GENOMIC DNA]</scope>
    <source>
        <strain evidence="8">Foshan</strain>
    </source>
</reference>
<feature type="repeat" description="Filamin" evidence="4">
    <location>
        <begin position="2297"/>
        <end position="2389"/>
    </location>
</feature>
<dbReference type="PANTHER" id="PTHR38537:SF8">
    <property type="entry name" value="FILAMIN-A"/>
    <property type="match status" value="1"/>
</dbReference>
<dbReference type="Pfam" id="PF00307">
    <property type="entry name" value="CH"/>
    <property type="match status" value="2"/>
</dbReference>
<dbReference type="Gene3D" id="1.10.418.10">
    <property type="entry name" value="Calponin-like domain"/>
    <property type="match status" value="2"/>
</dbReference>
<dbReference type="InterPro" id="IPR044801">
    <property type="entry name" value="Filamin"/>
</dbReference>
<dbReference type="PROSITE" id="PS50021">
    <property type="entry name" value="CH"/>
    <property type="match status" value="2"/>
</dbReference>
<feature type="region of interest" description="Disordered" evidence="5">
    <location>
        <begin position="133"/>
        <end position="189"/>
    </location>
</feature>
<feature type="compositionally biased region" description="Polar residues" evidence="5">
    <location>
        <begin position="1767"/>
        <end position="1795"/>
    </location>
</feature>
<dbReference type="CDD" id="cd21311">
    <property type="entry name" value="CH_dFLNA-like_rpt1"/>
    <property type="match status" value="1"/>
</dbReference>
<feature type="domain" description="Calponin-homology (CH)" evidence="6">
    <location>
        <begin position="197"/>
        <end position="302"/>
    </location>
</feature>
<evidence type="ECO:0000256" key="4">
    <source>
        <dbReference type="PROSITE-ProRule" id="PRU00087"/>
    </source>
</evidence>
<proteinExistence type="inferred from homology"/>
<feature type="compositionally biased region" description="Low complexity" evidence="5">
    <location>
        <begin position="1796"/>
        <end position="1820"/>
    </location>
</feature>
<feature type="repeat" description="Filamin" evidence="4">
    <location>
        <begin position="926"/>
        <end position="1017"/>
    </location>
</feature>
<feature type="region of interest" description="Disordered" evidence="5">
    <location>
        <begin position="1767"/>
        <end position="1820"/>
    </location>
</feature>
<feature type="repeat" description="Filamin" evidence="4">
    <location>
        <begin position="1115"/>
        <end position="1207"/>
    </location>
</feature>
<dbReference type="GeneID" id="109400433"/>
<dbReference type="InterPro" id="IPR017868">
    <property type="entry name" value="Filamin/ABP280_repeat-like"/>
</dbReference>
<dbReference type="SUPFAM" id="SSF47576">
    <property type="entry name" value="Calponin-homology domain, CH-domain"/>
    <property type="match status" value="1"/>
</dbReference>
<dbReference type="InterPro" id="IPR014756">
    <property type="entry name" value="Ig_E-set"/>
</dbReference>
<accession>A0ABM1YLZ8</accession>
<feature type="repeat" description="Filamin" evidence="4">
    <location>
        <begin position="437"/>
        <end position="535"/>
    </location>
</feature>
<dbReference type="InterPro" id="IPR013783">
    <property type="entry name" value="Ig-like_fold"/>
</dbReference>
<dbReference type="RefSeq" id="XP_062702639.1">
    <property type="nucleotide sequence ID" value="XM_062846655.1"/>
</dbReference>